<dbReference type="PANTHER" id="PTHR11106:SF104">
    <property type="entry name" value="ADP-RIBOSE GLYCOHYDROLASE MACROD2"/>
    <property type="match status" value="1"/>
</dbReference>
<dbReference type="GO" id="GO:0006974">
    <property type="term" value="P:DNA damage response"/>
    <property type="evidence" value="ECO:0007669"/>
    <property type="project" value="TreeGrafter"/>
</dbReference>
<keyword evidence="3" id="KW-1185">Reference proteome</keyword>
<evidence type="ECO:0000313" key="2">
    <source>
        <dbReference type="EMBL" id="MXQ96656.1"/>
    </source>
</evidence>
<evidence type="ECO:0000313" key="3">
    <source>
        <dbReference type="Proteomes" id="UP000322234"/>
    </source>
</evidence>
<protein>
    <recommendedName>
        <fullName evidence="1">Macro domain-containing protein</fullName>
    </recommendedName>
</protein>
<dbReference type="SUPFAM" id="SSF52949">
    <property type="entry name" value="Macro domain-like"/>
    <property type="match status" value="1"/>
</dbReference>
<comment type="caution">
    <text evidence="2">The sequence shown here is derived from an EMBL/GenBank/DDBJ whole genome shotgun (WGS) entry which is preliminary data.</text>
</comment>
<proteinExistence type="predicted"/>
<dbReference type="PROSITE" id="PS51154">
    <property type="entry name" value="MACRO"/>
    <property type="match status" value="1"/>
</dbReference>
<dbReference type="EMBL" id="VBQZ03000168">
    <property type="protein sequence ID" value="MXQ96656.1"/>
    <property type="molecule type" value="Genomic_DNA"/>
</dbReference>
<name>A0A6B0S9M5_9CETA</name>
<dbReference type="Pfam" id="PF01661">
    <property type="entry name" value="Macro"/>
    <property type="match status" value="1"/>
</dbReference>
<accession>A0A6B0S9M5</accession>
<dbReference type="GO" id="GO:0042278">
    <property type="term" value="P:purine nucleoside metabolic process"/>
    <property type="evidence" value="ECO:0007669"/>
    <property type="project" value="TreeGrafter"/>
</dbReference>
<dbReference type="Gene3D" id="3.40.220.10">
    <property type="entry name" value="Leucine Aminopeptidase, subunit E, domain 1"/>
    <property type="match status" value="1"/>
</dbReference>
<dbReference type="InterPro" id="IPR043472">
    <property type="entry name" value="Macro_dom-like"/>
</dbReference>
<feature type="domain" description="Macro" evidence="1">
    <location>
        <begin position="1"/>
        <end position="113"/>
    </location>
</feature>
<dbReference type="GO" id="GO:0140291">
    <property type="term" value="P:peptidyl-glutamate ADP-deribosylation"/>
    <property type="evidence" value="ECO:0007669"/>
    <property type="project" value="TreeGrafter"/>
</dbReference>
<evidence type="ECO:0000259" key="1">
    <source>
        <dbReference type="PROSITE" id="PS51154"/>
    </source>
</evidence>
<dbReference type="GO" id="GO:0140293">
    <property type="term" value="F:ADP-ribosylglutamate hydrolase activity"/>
    <property type="evidence" value="ECO:0007669"/>
    <property type="project" value="TreeGrafter"/>
</dbReference>
<dbReference type="PANTHER" id="PTHR11106">
    <property type="entry name" value="GANGLIOSIDE INDUCED DIFFERENTIATION ASSOCIATED PROTEIN 2-RELATED"/>
    <property type="match status" value="1"/>
</dbReference>
<dbReference type="GO" id="GO:0005654">
    <property type="term" value="C:nucleoplasm"/>
    <property type="evidence" value="ECO:0007669"/>
    <property type="project" value="TreeGrafter"/>
</dbReference>
<organism evidence="2 3">
    <name type="scientific">Bos mutus</name>
    <name type="common">wild yak</name>
    <dbReference type="NCBI Taxonomy" id="72004"/>
    <lineage>
        <taxon>Eukaryota</taxon>
        <taxon>Metazoa</taxon>
        <taxon>Chordata</taxon>
        <taxon>Craniata</taxon>
        <taxon>Vertebrata</taxon>
        <taxon>Euteleostomi</taxon>
        <taxon>Mammalia</taxon>
        <taxon>Eutheria</taxon>
        <taxon>Laurasiatheria</taxon>
        <taxon>Artiodactyla</taxon>
        <taxon>Ruminantia</taxon>
        <taxon>Pecora</taxon>
        <taxon>Bovidae</taxon>
        <taxon>Bovinae</taxon>
        <taxon>Bos</taxon>
    </lineage>
</organism>
<dbReference type="Proteomes" id="UP000322234">
    <property type="component" value="Unassembled WGS sequence"/>
</dbReference>
<reference evidence="2" key="1">
    <citation type="submission" date="2019-10" db="EMBL/GenBank/DDBJ databases">
        <title>The sequence and de novo assembly of the wild yak genome.</title>
        <authorList>
            <person name="Liu Y."/>
        </authorList>
    </citation>
    <scope>NUCLEOTIDE SEQUENCE [LARGE SCALE GENOMIC DNA]</scope>
    <source>
        <strain evidence="2">WY2019</strain>
    </source>
</reference>
<dbReference type="InterPro" id="IPR002589">
    <property type="entry name" value="Macro_dom"/>
</dbReference>
<dbReference type="AlphaFoldDB" id="A0A6B0S9M5"/>
<gene>
    <name evidence="2" type="ORF">E5288_WYG019269</name>
</gene>
<sequence>MGGTVTVVSNQGTVMMTLSVPRLREKMTQLPVPAFGVEALRCPVSNLTVLRFHQKTQTGPHDVIHTVGPIARGHLNGSHKEDLAKCYRSSLKLVKENNIRSVSLCQLLQAVAP</sequence>